<evidence type="ECO:0000313" key="2">
    <source>
        <dbReference type="Proteomes" id="UP000272942"/>
    </source>
</evidence>
<accession>A0A183B3Y7</accession>
<proteinExistence type="predicted"/>
<dbReference type="AlphaFoldDB" id="A0A183B3Y7"/>
<name>A0A183B3Y7_9TREM</name>
<reference evidence="3" key="1">
    <citation type="submission" date="2016-06" db="UniProtKB">
        <authorList>
            <consortium name="WormBaseParasite"/>
        </authorList>
    </citation>
    <scope>IDENTIFICATION</scope>
</reference>
<dbReference type="EMBL" id="UZAN01056295">
    <property type="protein sequence ID" value="VDP91194.1"/>
    <property type="molecule type" value="Genomic_DNA"/>
</dbReference>
<organism evidence="3">
    <name type="scientific">Echinostoma caproni</name>
    <dbReference type="NCBI Taxonomy" id="27848"/>
    <lineage>
        <taxon>Eukaryota</taxon>
        <taxon>Metazoa</taxon>
        <taxon>Spiralia</taxon>
        <taxon>Lophotrochozoa</taxon>
        <taxon>Platyhelminthes</taxon>
        <taxon>Trematoda</taxon>
        <taxon>Digenea</taxon>
        <taxon>Plagiorchiida</taxon>
        <taxon>Echinostomata</taxon>
        <taxon>Echinostomatoidea</taxon>
        <taxon>Echinostomatidae</taxon>
        <taxon>Echinostoma</taxon>
    </lineage>
</organism>
<evidence type="ECO:0000313" key="3">
    <source>
        <dbReference type="WBParaSite" id="ECPE_0001396201-mRNA-1"/>
    </source>
</evidence>
<protein>
    <submittedName>
        <fullName evidence="3">Apple domain-containing protein</fullName>
    </submittedName>
</protein>
<keyword evidence="2" id="KW-1185">Reference proteome</keyword>
<gene>
    <name evidence="1" type="ORF">ECPE_LOCUS13922</name>
</gene>
<dbReference type="Proteomes" id="UP000272942">
    <property type="component" value="Unassembled WGS sequence"/>
</dbReference>
<dbReference type="WBParaSite" id="ECPE_0001396201-mRNA-1">
    <property type="protein sequence ID" value="ECPE_0001396201-mRNA-1"/>
    <property type="gene ID" value="ECPE_0001396201"/>
</dbReference>
<dbReference type="OrthoDB" id="5983040at2759"/>
<evidence type="ECO:0000313" key="1">
    <source>
        <dbReference type="EMBL" id="VDP91194.1"/>
    </source>
</evidence>
<sequence>MNSLARRWPHFHDLPFKAVPDSQVDILIGCDVPEAHWVMDRRMGGLTGDQEDRCVSRCFNQHPTAETASFFTMDEGAEGGCLVDQIQTINRYYDYYSIITTPT</sequence>
<reference evidence="1 2" key="2">
    <citation type="submission" date="2018-11" db="EMBL/GenBank/DDBJ databases">
        <authorList>
            <consortium name="Pathogen Informatics"/>
        </authorList>
    </citation>
    <scope>NUCLEOTIDE SEQUENCE [LARGE SCALE GENOMIC DNA]</scope>
    <source>
        <strain evidence="1 2">Egypt</strain>
    </source>
</reference>